<evidence type="ECO:0000256" key="6">
    <source>
        <dbReference type="PROSITE-ProRule" id="PRU00169"/>
    </source>
</evidence>
<evidence type="ECO:0000313" key="10">
    <source>
        <dbReference type="Proteomes" id="UP000593892"/>
    </source>
</evidence>
<organism evidence="9 10">
    <name type="scientific">Paludibaculum fermentans</name>
    <dbReference type="NCBI Taxonomy" id="1473598"/>
    <lineage>
        <taxon>Bacteria</taxon>
        <taxon>Pseudomonadati</taxon>
        <taxon>Acidobacteriota</taxon>
        <taxon>Terriglobia</taxon>
        <taxon>Bryobacterales</taxon>
        <taxon>Bryobacteraceae</taxon>
        <taxon>Paludibaculum</taxon>
    </lineage>
</organism>
<dbReference type="AlphaFoldDB" id="A0A7S7SME5"/>
<dbReference type="Gene3D" id="3.40.50.2300">
    <property type="match status" value="1"/>
</dbReference>
<dbReference type="InterPro" id="IPR002078">
    <property type="entry name" value="Sigma_54_int"/>
</dbReference>
<feature type="domain" description="Sigma-54 factor interaction" evidence="7">
    <location>
        <begin position="143"/>
        <end position="371"/>
    </location>
</feature>
<evidence type="ECO:0000259" key="8">
    <source>
        <dbReference type="PROSITE" id="PS50110"/>
    </source>
</evidence>
<keyword evidence="2" id="KW-0067">ATP-binding</keyword>
<dbReference type="SMART" id="SM00382">
    <property type="entry name" value="AAA"/>
    <property type="match status" value="1"/>
</dbReference>
<dbReference type="SMART" id="SM00448">
    <property type="entry name" value="REC"/>
    <property type="match status" value="1"/>
</dbReference>
<dbReference type="Pfam" id="PF00158">
    <property type="entry name" value="Sigma54_activat"/>
    <property type="match status" value="1"/>
</dbReference>
<dbReference type="GO" id="GO:0005524">
    <property type="term" value="F:ATP binding"/>
    <property type="evidence" value="ECO:0007669"/>
    <property type="project" value="UniProtKB-KW"/>
</dbReference>
<dbReference type="SUPFAM" id="SSF52172">
    <property type="entry name" value="CheY-like"/>
    <property type="match status" value="1"/>
</dbReference>
<keyword evidence="5" id="KW-0804">Transcription</keyword>
<dbReference type="RefSeq" id="WP_194451068.1">
    <property type="nucleotide sequence ID" value="NZ_CP063849.1"/>
</dbReference>
<gene>
    <name evidence="9" type="ORF">IRI77_05470</name>
</gene>
<evidence type="ECO:0000256" key="3">
    <source>
        <dbReference type="ARBA" id="ARBA00023015"/>
    </source>
</evidence>
<dbReference type="Gene3D" id="1.10.8.60">
    <property type="match status" value="1"/>
</dbReference>
<dbReference type="PROSITE" id="PS00688">
    <property type="entry name" value="SIGMA54_INTERACT_3"/>
    <property type="match status" value="1"/>
</dbReference>
<keyword evidence="10" id="KW-1185">Reference proteome</keyword>
<protein>
    <submittedName>
        <fullName evidence="9">Sigma-54-dependent Fis family transcriptional regulator</fullName>
    </submittedName>
</protein>
<dbReference type="GO" id="GO:0000160">
    <property type="term" value="P:phosphorelay signal transduction system"/>
    <property type="evidence" value="ECO:0007669"/>
    <property type="project" value="InterPro"/>
</dbReference>
<evidence type="ECO:0000259" key="7">
    <source>
        <dbReference type="PROSITE" id="PS50045"/>
    </source>
</evidence>
<dbReference type="InterPro" id="IPR001789">
    <property type="entry name" value="Sig_transdc_resp-reg_receiver"/>
</dbReference>
<dbReference type="EMBL" id="CP063849">
    <property type="protein sequence ID" value="QOY89406.1"/>
    <property type="molecule type" value="Genomic_DNA"/>
</dbReference>
<dbReference type="InterPro" id="IPR011006">
    <property type="entry name" value="CheY-like_superfamily"/>
</dbReference>
<reference evidence="9 10" key="1">
    <citation type="submission" date="2020-10" db="EMBL/GenBank/DDBJ databases">
        <title>Complete genome sequence of Paludibaculum fermentans P105T, a facultatively anaerobic acidobacterium capable of dissimilatory Fe(III) reduction.</title>
        <authorList>
            <person name="Dedysh S.N."/>
            <person name="Beletsky A.V."/>
            <person name="Kulichevskaya I.S."/>
            <person name="Mardanov A.V."/>
            <person name="Ravin N.V."/>
        </authorList>
    </citation>
    <scope>NUCLEOTIDE SEQUENCE [LARGE SCALE GENOMIC DNA]</scope>
    <source>
        <strain evidence="9 10">P105</strain>
    </source>
</reference>
<comment type="caution">
    <text evidence="6">Lacks conserved residue(s) required for the propagation of feature annotation.</text>
</comment>
<name>A0A7S7SME5_PALFE</name>
<dbReference type="PROSITE" id="PS00675">
    <property type="entry name" value="SIGMA54_INTERACT_1"/>
    <property type="match status" value="1"/>
</dbReference>
<sequence>MTMQTATRVLIIDQDAKDRKSAADTISQWGYETAQSTGFDEGLTRCRQFQPTLILCEFCIADADGFSFIRRLRSRGLRTPVVLQSNDSRIDLAVEAVHRRGAYWMLRKPLVSVELRRLFEHMRDQEGQAARAAPARPGKRVFQYGGSEEMLHVQQTIERVAATRAAVLIHGESGTGKDVLAHTIHRLSYRAGPFVAINAAGLPEGLIESELFGFRRGTFTGASADHTGLVEQADGGTLFLDEIGEMPAGAQAKMLRVLEDSRVQPLGGELSDELDFRVISATNRNLTDAIRHGTFRNDLFHRLNVIPIHVPPLRARKDDIPDLAESLCLLLGEEYGHPGFRVGQNAMELLLRHAWPGNVRELRNVLERALILSDGQVALPCHLPPALCVPVRSSAPAAKQAEVAPDQITLPFPTTIRDAEESIILATLALTENDRQETARITGVCVKTIHARIKAYRAQGAELVAPAGTGAAVADPEDGIE</sequence>
<evidence type="ECO:0000256" key="4">
    <source>
        <dbReference type="ARBA" id="ARBA00023125"/>
    </source>
</evidence>
<accession>A0A7S7SME5</accession>
<evidence type="ECO:0000256" key="1">
    <source>
        <dbReference type="ARBA" id="ARBA00022741"/>
    </source>
</evidence>
<dbReference type="FunFam" id="3.40.50.300:FF:000006">
    <property type="entry name" value="DNA-binding transcriptional regulator NtrC"/>
    <property type="match status" value="1"/>
</dbReference>
<keyword evidence="4" id="KW-0238">DNA-binding</keyword>
<dbReference type="CDD" id="cd00009">
    <property type="entry name" value="AAA"/>
    <property type="match status" value="1"/>
</dbReference>
<dbReference type="InterPro" id="IPR025943">
    <property type="entry name" value="Sigma_54_int_dom_ATP-bd_2"/>
</dbReference>
<dbReference type="InterPro" id="IPR025662">
    <property type="entry name" value="Sigma_54_int_dom_ATP-bd_1"/>
</dbReference>
<keyword evidence="1" id="KW-0547">Nucleotide-binding</keyword>
<dbReference type="InterPro" id="IPR058031">
    <property type="entry name" value="AAA_lid_NorR"/>
</dbReference>
<dbReference type="GO" id="GO:0003677">
    <property type="term" value="F:DNA binding"/>
    <property type="evidence" value="ECO:0007669"/>
    <property type="project" value="UniProtKB-KW"/>
</dbReference>
<dbReference type="Pfam" id="PF00072">
    <property type="entry name" value="Response_reg"/>
    <property type="match status" value="1"/>
</dbReference>
<keyword evidence="3" id="KW-0805">Transcription regulation</keyword>
<evidence type="ECO:0000313" key="9">
    <source>
        <dbReference type="EMBL" id="QOY89406.1"/>
    </source>
</evidence>
<dbReference type="SUPFAM" id="SSF46689">
    <property type="entry name" value="Homeodomain-like"/>
    <property type="match status" value="1"/>
</dbReference>
<dbReference type="GO" id="GO:0006355">
    <property type="term" value="P:regulation of DNA-templated transcription"/>
    <property type="evidence" value="ECO:0007669"/>
    <property type="project" value="InterPro"/>
</dbReference>
<dbReference type="Proteomes" id="UP000593892">
    <property type="component" value="Chromosome"/>
</dbReference>
<feature type="domain" description="Response regulatory" evidence="8">
    <location>
        <begin position="8"/>
        <end position="123"/>
    </location>
</feature>
<dbReference type="PROSITE" id="PS50110">
    <property type="entry name" value="RESPONSE_REGULATORY"/>
    <property type="match status" value="1"/>
</dbReference>
<dbReference type="InterPro" id="IPR025944">
    <property type="entry name" value="Sigma_54_int_dom_CS"/>
</dbReference>
<dbReference type="PROSITE" id="PS50045">
    <property type="entry name" value="SIGMA54_INTERACT_4"/>
    <property type="match status" value="1"/>
</dbReference>
<proteinExistence type="predicted"/>
<dbReference type="Gene3D" id="3.40.50.300">
    <property type="entry name" value="P-loop containing nucleotide triphosphate hydrolases"/>
    <property type="match status" value="1"/>
</dbReference>
<dbReference type="InterPro" id="IPR027417">
    <property type="entry name" value="P-loop_NTPase"/>
</dbReference>
<dbReference type="InterPro" id="IPR009057">
    <property type="entry name" value="Homeodomain-like_sf"/>
</dbReference>
<dbReference type="SUPFAM" id="SSF52540">
    <property type="entry name" value="P-loop containing nucleoside triphosphate hydrolases"/>
    <property type="match status" value="1"/>
</dbReference>
<dbReference type="PROSITE" id="PS00676">
    <property type="entry name" value="SIGMA54_INTERACT_2"/>
    <property type="match status" value="1"/>
</dbReference>
<evidence type="ECO:0000256" key="2">
    <source>
        <dbReference type="ARBA" id="ARBA00022840"/>
    </source>
</evidence>
<dbReference type="KEGG" id="pfer:IRI77_05470"/>
<dbReference type="PANTHER" id="PTHR32071">
    <property type="entry name" value="TRANSCRIPTIONAL REGULATORY PROTEIN"/>
    <property type="match status" value="1"/>
</dbReference>
<dbReference type="Pfam" id="PF25601">
    <property type="entry name" value="AAA_lid_14"/>
    <property type="match status" value="1"/>
</dbReference>
<dbReference type="InterPro" id="IPR003593">
    <property type="entry name" value="AAA+_ATPase"/>
</dbReference>
<evidence type="ECO:0000256" key="5">
    <source>
        <dbReference type="ARBA" id="ARBA00023163"/>
    </source>
</evidence>